<evidence type="ECO:0000259" key="2">
    <source>
        <dbReference type="PROSITE" id="PS51819"/>
    </source>
</evidence>
<dbReference type="Pfam" id="PF00903">
    <property type="entry name" value="Glyoxalase"/>
    <property type="match status" value="1"/>
</dbReference>
<sequence>MAFHHIALVTNDLAATHRFYTEAMGFTLAKVVIGPTENPQGWARHVFYETGDGLMAFWELHDDALPTVDPALSTGIGLPGWVNHLAFAVGPEGLGPHRERWLAYGIDVVEVDHGFCVSIYANDPNGTLVEWCSDTRPLDEHDRAEAEALLFDPAPRHDPAPDVTVHSASQPTLRRTATTDGGDALRQH</sequence>
<dbReference type="EMBL" id="CAEMXZ010000013">
    <property type="protein sequence ID" value="CAB4322723.1"/>
    <property type="molecule type" value="Genomic_DNA"/>
</dbReference>
<dbReference type="InterPro" id="IPR037523">
    <property type="entry name" value="VOC_core"/>
</dbReference>
<dbReference type="Gene3D" id="3.10.180.10">
    <property type="entry name" value="2,3-Dihydroxybiphenyl 1,2-Dioxygenase, domain 1"/>
    <property type="match status" value="1"/>
</dbReference>
<feature type="region of interest" description="Disordered" evidence="1">
    <location>
        <begin position="152"/>
        <end position="188"/>
    </location>
</feature>
<organism evidence="3">
    <name type="scientific">freshwater metagenome</name>
    <dbReference type="NCBI Taxonomy" id="449393"/>
    <lineage>
        <taxon>unclassified sequences</taxon>
        <taxon>metagenomes</taxon>
        <taxon>ecological metagenomes</taxon>
    </lineage>
</organism>
<evidence type="ECO:0000256" key="1">
    <source>
        <dbReference type="SAM" id="MobiDB-lite"/>
    </source>
</evidence>
<protein>
    <submittedName>
        <fullName evidence="3">Unannotated protein</fullName>
    </submittedName>
</protein>
<gene>
    <name evidence="3" type="ORF">UFOPK1392_00460</name>
</gene>
<dbReference type="InterPro" id="IPR004360">
    <property type="entry name" value="Glyas_Fos-R_dOase_dom"/>
</dbReference>
<feature type="compositionally biased region" description="Polar residues" evidence="1">
    <location>
        <begin position="166"/>
        <end position="179"/>
    </location>
</feature>
<dbReference type="CDD" id="cd06587">
    <property type="entry name" value="VOC"/>
    <property type="match status" value="1"/>
</dbReference>
<reference evidence="3" key="1">
    <citation type="submission" date="2020-05" db="EMBL/GenBank/DDBJ databases">
        <authorList>
            <person name="Chiriac C."/>
            <person name="Salcher M."/>
            <person name="Ghai R."/>
            <person name="Kavagutti S V."/>
        </authorList>
    </citation>
    <scope>NUCLEOTIDE SEQUENCE</scope>
</reference>
<dbReference type="SUPFAM" id="SSF54593">
    <property type="entry name" value="Glyoxalase/Bleomycin resistance protein/Dihydroxybiphenyl dioxygenase"/>
    <property type="match status" value="1"/>
</dbReference>
<feature type="domain" description="VOC" evidence="2">
    <location>
        <begin position="2"/>
        <end position="134"/>
    </location>
</feature>
<name>A0A6J5YA23_9ZZZZ</name>
<accession>A0A6J5YA23</accession>
<dbReference type="PROSITE" id="PS51819">
    <property type="entry name" value="VOC"/>
    <property type="match status" value="1"/>
</dbReference>
<dbReference type="AlphaFoldDB" id="A0A6J5YA23"/>
<dbReference type="InterPro" id="IPR029068">
    <property type="entry name" value="Glyas_Bleomycin-R_OHBP_Dase"/>
</dbReference>
<evidence type="ECO:0000313" key="3">
    <source>
        <dbReference type="EMBL" id="CAB4322723.1"/>
    </source>
</evidence>
<proteinExistence type="predicted"/>